<evidence type="ECO:0000313" key="1">
    <source>
        <dbReference type="EMBL" id="AIU56976.1"/>
    </source>
</evidence>
<protein>
    <submittedName>
        <fullName evidence="1">Ac-PIF-1</fullName>
    </submittedName>
</protein>
<reference evidence="1" key="1">
    <citation type="submission" date="2014-09" db="EMBL/GenBank/DDBJ databases">
        <title>Complete Genome Sequence of the E2 Strain of Autographa californica Multiple Nucleopolyhedrovirus.</title>
        <authorList>
            <person name="Maghodia A.B."/>
            <person name="Jarvis D.L."/>
            <person name="Geisler C."/>
        </authorList>
    </citation>
    <scope>NUCLEOTIDE SEQUENCE</scope>
    <source>
        <strain evidence="1">E2</strain>
    </source>
</reference>
<dbReference type="InterPro" id="IPR007784">
    <property type="entry name" value="PIR"/>
</dbReference>
<proteinExistence type="predicted"/>
<accession>A0A097PUW0</accession>
<dbReference type="Pfam" id="PF05092">
    <property type="entry name" value="PIF"/>
    <property type="match status" value="1"/>
</dbReference>
<name>A0A097PUW0_NPVAC</name>
<sequence>MHFAIILLFLLVIIAIVYTYVDLIDVHHEEVRYPITVFDNTRAPLIEPPSEIVIEGNAHECHKTLTPCFTHGDCDLCREGLANCQLFDEDTIVKMRGDDGQEHETLIRAGEAYCLALDRERARSCNPNTGVWLLAETETGFALLCNCLRPGLVTQLNMYEDCNVPVGCAPHGRIDNINSASIRCVCDDGYVSDYNADTETPYCRPRTVRDVMYDESFFPRAPCADGQVRLDHPALNDFYRRHFRLEDICVIDPCSVDPISGQRTSGRLFHQPTVNGVGINGCNCPADDGLLPVFNRHTADTGMVRQSDRTVANACLQPFNVHMLSLRHVDYKFFWGRSDHTEFADADMVFQANVNQLSHERYRAILYPLLESHPDVTEIVTVNMGVMKISVSYDTTLKNILLPSSVFRLFRFKESGTAQPVCFFPGVGRCITVNSDSCIRRHAGGQVWTAETFTNSWCVLSREGTHIKVWSRASRYPRGDAPAALRLRGFFLNNDRERNTIRAVTTGDMTQGQQIDALTQILETYPNYSV</sequence>
<organismHost>
    <name type="scientific">Lepidoptera</name>
    <name type="common">moths &amp; butterflies</name>
    <dbReference type="NCBI Taxonomy" id="7088"/>
</organismHost>
<gene>
    <name evidence="1" type="primary">Ac-PIF-1</name>
</gene>
<dbReference type="EMBL" id="KM667940">
    <property type="protein sequence ID" value="AIU56976.1"/>
    <property type="molecule type" value="Genomic_DNA"/>
</dbReference>
<organism evidence="1">
    <name type="scientific">Autographa californica nuclear polyhedrosis virus</name>
    <name type="common">AcMNPV</name>
    <dbReference type="NCBI Taxonomy" id="46015"/>
    <lineage>
        <taxon>Viruses</taxon>
        <taxon>Viruses incertae sedis</taxon>
        <taxon>Naldaviricetes</taxon>
        <taxon>Lefavirales</taxon>
        <taxon>Baculoviridae</taxon>
        <taxon>Alphabaculovirus</taxon>
        <taxon>Alphabaculovirus aucalifornicae</taxon>
    </lineage>
</organism>